<accession>A0RW40</accession>
<dbReference type="InterPro" id="IPR050817">
    <property type="entry name" value="DjlA_DnaK_co-chaperone"/>
</dbReference>
<dbReference type="InterPro" id="IPR036869">
    <property type="entry name" value="J_dom_sf"/>
</dbReference>
<protein>
    <submittedName>
        <fullName evidence="2">DnaJ-class molecular chaperone</fullName>
    </submittedName>
</protein>
<evidence type="ECO:0000313" key="3">
    <source>
        <dbReference type="Proteomes" id="UP000000758"/>
    </source>
</evidence>
<dbReference type="Pfam" id="PF00226">
    <property type="entry name" value="DnaJ"/>
    <property type="match status" value="1"/>
</dbReference>
<dbReference type="CDD" id="cd06257">
    <property type="entry name" value="DnaJ"/>
    <property type="match status" value="1"/>
</dbReference>
<dbReference type="PATRIC" id="fig|414004.10.peg.854"/>
<dbReference type="AlphaFoldDB" id="A0RW40"/>
<dbReference type="PROSITE" id="PS50076">
    <property type="entry name" value="DNAJ_2"/>
    <property type="match status" value="1"/>
</dbReference>
<dbReference type="Proteomes" id="UP000000758">
    <property type="component" value="Chromosome"/>
</dbReference>
<dbReference type="HOGENOM" id="CLU_720814_0_0_2"/>
<evidence type="ECO:0000259" key="1">
    <source>
        <dbReference type="PROSITE" id="PS50076"/>
    </source>
</evidence>
<dbReference type="InterPro" id="IPR001623">
    <property type="entry name" value="DnaJ_domain"/>
</dbReference>
<reference evidence="2 3" key="1">
    <citation type="journal article" date="2006" name="Proc. Natl. Acad. Sci. U.S.A.">
        <title>Genomic analysis of the uncultivated marine crenarchaeote Cenarchaeum symbiosum.</title>
        <authorList>
            <person name="Hallam S.J."/>
            <person name="Konstantinidis K.T."/>
            <person name="Putnam N."/>
            <person name="Schleper C."/>
            <person name="Watanabe Y."/>
            <person name="Sugahara J."/>
            <person name="Preston C."/>
            <person name="de la Torre J."/>
            <person name="Richardson P.M."/>
            <person name="DeLong E.F."/>
        </authorList>
    </citation>
    <scope>NUCLEOTIDE SEQUENCE [LARGE SCALE GENOMIC DNA]</scope>
    <source>
        <strain evidence="3">A</strain>
    </source>
</reference>
<dbReference type="KEGG" id="csy:CENSYa_0925"/>
<dbReference type="EMBL" id="DP000238">
    <property type="protein sequence ID" value="ABK77557.1"/>
    <property type="molecule type" value="Genomic_DNA"/>
</dbReference>
<dbReference type="STRING" id="414004.CENSYa_0925"/>
<evidence type="ECO:0000313" key="2">
    <source>
        <dbReference type="EMBL" id="ABK77557.1"/>
    </source>
</evidence>
<keyword evidence="3" id="KW-1185">Reference proteome</keyword>
<gene>
    <name evidence="2" type="ordered locus">CENSYa_0925</name>
</gene>
<proteinExistence type="predicted"/>
<dbReference type="SUPFAM" id="SSF46565">
    <property type="entry name" value="Chaperone J-domain"/>
    <property type="match status" value="1"/>
</dbReference>
<dbReference type="PANTHER" id="PTHR24074">
    <property type="entry name" value="CO-CHAPERONE PROTEIN DJLA"/>
    <property type="match status" value="1"/>
</dbReference>
<dbReference type="PRINTS" id="PR00625">
    <property type="entry name" value="JDOMAIN"/>
</dbReference>
<name>A0RW40_CENSY</name>
<dbReference type="SMART" id="SM00271">
    <property type="entry name" value="DnaJ"/>
    <property type="match status" value="1"/>
</dbReference>
<feature type="domain" description="J" evidence="1">
    <location>
        <begin position="4"/>
        <end position="57"/>
    </location>
</feature>
<dbReference type="EnsemblBacteria" id="ABK77557">
    <property type="protein sequence ID" value="ABK77557"/>
    <property type="gene ID" value="CENSYa_0925"/>
</dbReference>
<dbReference type="Gene3D" id="1.10.287.110">
    <property type="entry name" value="DnaJ domain"/>
    <property type="match status" value="1"/>
</dbReference>
<organism evidence="2 3">
    <name type="scientific">Cenarchaeum symbiosum (strain A)</name>
    <dbReference type="NCBI Taxonomy" id="414004"/>
    <lineage>
        <taxon>Archaea</taxon>
        <taxon>Nitrososphaerota</taxon>
        <taxon>Candidatus Cenarchaeales</taxon>
        <taxon>Candidatus Cenarchaeaceae</taxon>
        <taxon>Candidatus Cenarchaeum</taxon>
    </lineage>
</organism>
<sequence length="400" mass="44346">MVESNYEVLGVSDGAPAKEIQEAFRKLALLHHSDRGGDAEKFKRIKQAYEDLKAGKRYPDTTDERLRNSRVYTGDDEAEARRRNTIIAREIAAEMRLVEEWAAALARSGGTATRLFGSKSMGEMEFERKANGALSIKGNVMAGKLEYDGPITIQGSISSPSFSEEDSTVITCSTGDFRMVNPIENKYRIENGAAVTAKNGNIIAGNVFGRKMRVQDPGGKVGLYLTVERRTRLYAPHGEVVVENAANTVEIDAESVIVLNTIEDDARISAKRILMYGSKITHDAVIELKKGGRIRFFEDFSVQGLSDDATLTLEGGRSFRLHELKVRKINDIPPEYIRGETPGYAKAAVAQESRPAGPAYHKDDTMVGKGFVITYEMLENFEKRAEGPRGRWLSRMRGRA</sequence>